<proteinExistence type="predicted"/>
<name>A0AAJ2KUS3_ALKPS</name>
<comment type="caution">
    <text evidence="2">The sequence shown here is derived from an EMBL/GenBank/DDBJ whole genome shotgun (WGS) entry which is preliminary data.</text>
</comment>
<keyword evidence="1" id="KW-1133">Transmembrane helix</keyword>
<dbReference type="AlphaFoldDB" id="A0AAJ2KUS3"/>
<reference evidence="2" key="1">
    <citation type="submission" date="2023-10" db="EMBL/GenBank/DDBJ databases">
        <title>Screening of Alkalihalophilus pseudofirmusBZ-TG-HK211 and Its Alleviation of Salt Stress on Rapeseed Growth.</title>
        <authorList>
            <person name="Zhao B."/>
            <person name="Guo T."/>
        </authorList>
    </citation>
    <scope>NUCLEOTIDE SEQUENCE</scope>
    <source>
        <strain evidence="2">BZ-TG-HK211</strain>
    </source>
</reference>
<dbReference type="Proteomes" id="UP001285636">
    <property type="component" value="Unassembled WGS sequence"/>
</dbReference>
<dbReference type="EMBL" id="JAWJAY010000001">
    <property type="protein sequence ID" value="MDV2883636.1"/>
    <property type="molecule type" value="Genomic_DNA"/>
</dbReference>
<organism evidence="2 3">
    <name type="scientific">Alkalihalophilus pseudofirmus</name>
    <name type="common">Bacillus pseudofirmus</name>
    <dbReference type="NCBI Taxonomy" id="79885"/>
    <lineage>
        <taxon>Bacteria</taxon>
        <taxon>Bacillati</taxon>
        <taxon>Bacillota</taxon>
        <taxon>Bacilli</taxon>
        <taxon>Bacillales</taxon>
        <taxon>Bacillaceae</taxon>
        <taxon>Alkalihalophilus</taxon>
    </lineage>
</organism>
<keyword evidence="1" id="KW-0472">Membrane</keyword>
<evidence type="ECO:0000256" key="1">
    <source>
        <dbReference type="SAM" id="Phobius"/>
    </source>
</evidence>
<dbReference type="RefSeq" id="WP_323465555.1">
    <property type="nucleotide sequence ID" value="NZ_CP144224.1"/>
</dbReference>
<sequence length="142" mass="16569">MKKVNWVLVSLLGIIIGTWFIFSILQPPMWVGHSADKSWSTTYEVEHSLKETWKGMVFWNREHEAVITEVELSKNGVPIHGWEKDEHISGKGEYMYLSLGEAENDRDDELHLTIHWGDEAGNYEEQIKLSPKTRFFILPRLN</sequence>
<evidence type="ECO:0000313" key="3">
    <source>
        <dbReference type="Proteomes" id="UP001285636"/>
    </source>
</evidence>
<evidence type="ECO:0000313" key="2">
    <source>
        <dbReference type="EMBL" id="MDV2883636.1"/>
    </source>
</evidence>
<feature type="transmembrane region" description="Helical" evidence="1">
    <location>
        <begin position="6"/>
        <end position="25"/>
    </location>
</feature>
<accession>A0AAJ2KUS3</accession>
<protein>
    <submittedName>
        <fullName evidence="2">Uncharacterized protein</fullName>
    </submittedName>
</protein>
<gene>
    <name evidence="2" type="ORF">RYX45_00485</name>
</gene>
<keyword evidence="1" id="KW-0812">Transmembrane</keyword>